<dbReference type="PROSITE" id="PS51352">
    <property type="entry name" value="THIOREDOXIN_2"/>
    <property type="match status" value="1"/>
</dbReference>
<dbReference type="GO" id="GO:0006457">
    <property type="term" value="P:protein folding"/>
    <property type="evidence" value="ECO:0007669"/>
    <property type="project" value="TreeGrafter"/>
</dbReference>
<evidence type="ECO:0000313" key="5">
    <source>
        <dbReference type="EMBL" id="KAK9694510.1"/>
    </source>
</evidence>
<dbReference type="InterPro" id="IPR036249">
    <property type="entry name" value="Thioredoxin-like_sf"/>
</dbReference>
<comment type="caution">
    <text evidence="5">The sequence shown here is derived from an EMBL/GenBank/DDBJ whole genome shotgun (WGS) entry which is preliminary data.</text>
</comment>
<dbReference type="Pfam" id="PF00085">
    <property type="entry name" value="Thioredoxin"/>
    <property type="match status" value="1"/>
</dbReference>
<reference evidence="5 6" key="1">
    <citation type="journal article" date="2024" name="BMC Genomics">
        <title>De novo assembly and annotation of Popillia japonica's genome with initial clues to its potential as an invasive pest.</title>
        <authorList>
            <person name="Cucini C."/>
            <person name="Boschi S."/>
            <person name="Funari R."/>
            <person name="Cardaioli E."/>
            <person name="Iannotti N."/>
            <person name="Marturano G."/>
            <person name="Paoli F."/>
            <person name="Bruttini M."/>
            <person name="Carapelli A."/>
            <person name="Frati F."/>
            <person name="Nardi F."/>
        </authorList>
    </citation>
    <scope>NUCLEOTIDE SEQUENCE [LARGE SCALE GENOMIC DNA]</scope>
    <source>
        <strain evidence="5">DMR45628</strain>
    </source>
</reference>
<evidence type="ECO:0000313" key="6">
    <source>
        <dbReference type="Proteomes" id="UP001458880"/>
    </source>
</evidence>
<feature type="compositionally biased region" description="Polar residues" evidence="3">
    <location>
        <begin position="106"/>
        <end position="115"/>
    </location>
</feature>
<dbReference type="Proteomes" id="UP001458880">
    <property type="component" value="Unassembled WGS sequence"/>
</dbReference>
<organism evidence="5 6">
    <name type="scientific">Popillia japonica</name>
    <name type="common">Japanese beetle</name>
    <dbReference type="NCBI Taxonomy" id="7064"/>
    <lineage>
        <taxon>Eukaryota</taxon>
        <taxon>Metazoa</taxon>
        <taxon>Ecdysozoa</taxon>
        <taxon>Arthropoda</taxon>
        <taxon>Hexapoda</taxon>
        <taxon>Insecta</taxon>
        <taxon>Pterygota</taxon>
        <taxon>Neoptera</taxon>
        <taxon>Endopterygota</taxon>
        <taxon>Coleoptera</taxon>
        <taxon>Polyphaga</taxon>
        <taxon>Scarabaeiformia</taxon>
        <taxon>Scarabaeidae</taxon>
        <taxon>Rutelinae</taxon>
        <taxon>Popillia</taxon>
    </lineage>
</organism>
<keyword evidence="2" id="KW-0732">Signal</keyword>
<evidence type="ECO:0000259" key="4">
    <source>
        <dbReference type="PROSITE" id="PS51352"/>
    </source>
</evidence>
<dbReference type="Gene3D" id="3.40.30.10">
    <property type="entry name" value="Glutaredoxin"/>
    <property type="match status" value="1"/>
</dbReference>
<dbReference type="EMBL" id="JASPKY010000510">
    <property type="protein sequence ID" value="KAK9694510.1"/>
    <property type="molecule type" value="Genomic_DNA"/>
</dbReference>
<sequence length="231" mass="25961">MYEILKGRGGSDEILDLVEDPVDSEIDGTLKDDSASNNVASDESNKASGSNNCSEGGPPSSSFLIKNRPVRNRKSPDRLSLISIAVGKPFSESSNTISSREKGNGLEQSSDQSSDFTDLEQDTFYNYTEKGNHFVKFFAPWCPHSIRLEPTWKNLAETSEFEDKIKFSRVDCEENGKLCENYNIREVPTLIWIKNGKKVKKYTGERDYASITSFIRKRLGQEKLIVKALLN</sequence>
<comment type="similarity">
    <text evidence="1">Belongs to the protein disulfide isomerase family.</text>
</comment>
<keyword evidence="6" id="KW-1185">Reference proteome</keyword>
<evidence type="ECO:0000256" key="3">
    <source>
        <dbReference type="SAM" id="MobiDB-lite"/>
    </source>
</evidence>
<dbReference type="PANTHER" id="PTHR45672">
    <property type="entry name" value="PROTEIN DISULFIDE-ISOMERASE C17H9.14C-RELATED"/>
    <property type="match status" value="1"/>
</dbReference>
<evidence type="ECO:0000256" key="2">
    <source>
        <dbReference type="ARBA" id="ARBA00022729"/>
    </source>
</evidence>
<feature type="domain" description="Thioredoxin" evidence="4">
    <location>
        <begin position="84"/>
        <end position="220"/>
    </location>
</feature>
<feature type="region of interest" description="Disordered" evidence="3">
    <location>
        <begin position="92"/>
        <end position="115"/>
    </location>
</feature>
<name>A0AAW1IWN2_POPJA</name>
<gene>
    <name evidence="5" type="ORF">QE152_g33491</name>
</gene>
<proteinExistence type="inferred from homology"/>
<dbReference type="GO" id="GO:0005783">
    <property type="term" value="C:endoplasmic reticulum"/>
    <property type="evidence" value="ECO:0007669"/>
    <property type="project" value="TreeGrafter"/>
</dbReference>
<feature type="region of interest" description="Disordered" evidence="3">
    <location>
        <begin position="20"/>
        <end position="69"/>
    </location>
</feature>
<dbReference type="AlphaFoldDB" id="A0AAW1IWN2"/>
<protein>
    <submittedName>
        <fullName evidence="5">Thioredoxin</fullName>
    </submittedName>
</protein>
<dbReference type="PANTHER" id="PTHR45672:SF3">
    <property type="entry name" value="THIOREDOXIN DOMAIN-CONTAINING PROTEIN 5"/>
    <property type="match status" value="1"/>
</dbReference>
<dbReference type="GO" id="GO:0003756">
    <property type="term" value="F:protein disulfide isomerase activity"/>
    <property type="evidence" value="ECO:0007669"/>
    <property type="project" value="TreeGrafter"/>
</dbReference>
<dbReference type="InterPro" id="IPR013766">
    <property type="entry name" value="Thioredoxin_domain"/>
</dbReference>
<feature type="compositionally biased region" description="Polar residues" evidence="3">
    <location>
        <begin position="35"/>
        <end position="64"/>
    </location>
</feature>
<dbReference type="InterPro" id="IPR051063">
    <property type="entry name" value="PDI"/>
</dbReference>
<evidence type="ECO:0000256" key="1">
    <source>
        <dbReference type="ARBA" id="ARBA00006347"/>
    </source>
</evidence>
<accession>A0AAW1IWN2</accession>
<dbReference type="SUPFAM" id="SSF52833">
    <property type="entry name" value="Thioredoxin-like"/>
    <property type="match status" value="1"/>
</dbReference>